<keyword evidence="2" id="KW-1185">Reference proteome</keyword>
<organism evidence="1 2">
    <name type="scientific">Streptosporangium fragile</name>
    <dbReference type="NCBI Taxonomy" id="46186"/>
    <lineage>
        <taxon>Bacteria</taxon>
        <taxon>Bacillati</taxon>
        <taxon>Actinomycetota</taxon>
        <taxon>Actinomycetes</taxon>
        <taxon>Streptosporangiales</taxon>
        <taxon>Streptosporangiaceae</taxon>
        <taxon>Streptosporangium</taxon>
    </lineage>
</organism>
<protein>
    <submittedName>
        <fullName evidence="1">Uncharacterized protein</fullName>
    </submittedName>
</protein>
<accession>A0ABN3VNM7</accession>
<proteinExistence type="predicted"/>
<reference evidence="1 2" key="1">
    <citation type="journal article" date="2019" name="Int. J. Syst. Evol. Microbiol.">
        <title>The Global Catalogue of Microorganisms (GCM) 10K type strain sequencing project: providing services to taxonomists for standard genome sequencing and annotation.</title>
        <authorList>
            <consortium name="The Broad Institute Genomics Platform"/>
            <consortium name="The Broad Institute Genome Sequencing Center for Infectious Disease"/>
            <person name="Wu L."/>
            <person name="Ma J."/>
        </authorList>
    </citation>
    <scope>NUCLEOTIDE SEQUENCE [LARGE SCALE GENOMIC DNA]</scope>
    <source>
        <strain evidence="1 2">JCM 6242</strain>
    </source>
</reference>
<evidence type="ECO:0000313" key="2">
    <source>
        <dbReference type="Proteomes" id="UP001500831"/>
    </source>
</evidence>
<sequence>MIRFDGGMVSTLGPSSAATDAFLAASAVLLTRSASTMARTPCDVASAPAPRINAKATSVVRVTRLLIERGRRSLGTFPPEKRL</sequence>
<gene>
    <name evidence="1" type="ORF">GCM10010517_00790</name>
</gene>
<evidence type="ECO:0000313" key="1">
    <source>
        <dbReference type="EMBL" id="GAA2844573.1"/>
    </source>
</evidence>
<name>A0ABN3VNM7_9ACTN</name>
<dbReference type="Proteomes" id="UP001500831">
    <property type="component" value="Unassembled WGS sequence"/>
</dbReference>
<comment type="caution">
    <text evidence="1">The sequence shown here is derived from an EMBL/GenBank/DDBJ whole genome shotgun (WGS) entry which is preliminary data.</text>
</comment>
<dbReference type="EMBL" id="BAAAVI010000001">
    <property type="protein sequence ID" value="GAA2844573.1"/>
    <property type="molecule type" value="Genomic_DNA"/>
</dbReference>